<proteinExistence type="predicted"/>
<reference evidence="2" key="1">
    <citation type="submission" date="2021-11" db="EMBL/GenBank/DDBJ databases">
        <title>Citrobacter meridianamericanus sp. nov. isolated from soil.</title>
        <authorList>
            <person name="Furlan J.P.R."/>
            <person name="Stehling E.G."/>
        </authorList>
    </citation>
    <scope>NUCLEOTIDE SEQUENCE</scope>
    <source>
        <strain evidence="2">BR102</strain>
    </source>
</reference>
<accession>A0ABT1BCI7</accession>
<dbReference type="RefSeq" id="WP_252838689.1">
    <property type="nucleotide sequence ID" value="NZ_JAJJVQ010000006.1"/>
</dbReference>
<dbReference type="Pfam" id="PF10592">
    <property type="entry name" value="AIPR"/>
    <property type="match status" value="1"/>
</dbReference>
<dbReference type="Proteomes" id="UP001139290">
    <property type="component" value="Unassembled WGS sequence"/>
</dbReference>
<sequence>MARNDTVLLDGIIEDRLESNLPSNDKGEVFEYLVLEQVLKEYDLSFEEIESGWVDGGHDGGIDGFYILINGHILQDVNDFAWPKKGIDLSIYIITCKHHETYKQVVLESLFSTVNEFLDLRLSNSELSGEYNLNVLKKRDDLIYAYKKSSPRLNSFEMNYIYASRGESSEVGQSIVSRSNQIIKITEESFGQCDVKFNFLGAREIVSLYRQHPNFSLELPYLDSLSRGERYILIVRLKDYYNFLKNEGDSTLRRYLFESNVRDFMGLNAVNEDIRITLSNKDSPDFWLLNNGVTILSTSAQLIGQSIYMEDIQIVNGLQTSESIFRHFSNSGDDENERAVMIKVIVSQDEAVRDQIIRATNNQTAVEQSSLHATERIQRDIEDILLRNGFYYDRRKNFYKNQGAQRDLILTPLYLASGVVNLLLKMPHHAGRMRAKVLRNTASYDAIFSEKIDLNVWPQVAAIIKKTDDYLYLIRGHSSGEGFLKKWRHILSFCAVSAYLKKFDFSGKDLLKLDVEKLVLEYIPQCWDSIVKFDADFVTINSKKVKKTDFILILQVVSERFGIKNIGCVERYNNIYDSISGVSRPYRNTNVTPEFVQSVEDLLPPQPWKIGMNRAVIEKLGCSMAQYSVAIESLVNDGRIYRQKDGVLYDLEGNVVGRDEKRVSSD</sequence>
<keyword evidence="3" id="KW-1185">Reference proteome</keyword>
<gene>
    <name evidence="2" type="ORF">LOD26_18545</name>
</gene>
<dbReference type="EMBL" id="JAJJVQ010000006">
    <property type="protein sequence ID" value="MCO5783305.1"/>
    <property type="molecule type" value="Genomic_DNA"/>
</dbReference>
<organism evidence="2 3">
    <name type="scientific">Citrobacter meridianamericanus</name>
    <dbReference type="NCBI Taxonomy" id="2894201"/>
    <lineage>
        <taxon>Bacteria</taxon>
        <taxon>Pseudomonadati</taxon>
        <taxon>Pseudomonadota</taxon>
        <taxon>Gammaproteobacteria</taxon>
        <taxon>Enterobacterales</taxon>
        <taxon>Enterobacteriaceae</taxon>
        <taxon>Citrobacter</taxon>
    </lineage>
</organism>
<dbReference type="InterPro" id="IPR018891">
    <property type="entry name" value="AIPR_C"/>
</dbReference>
<feature type="domain" description="Abortive phage infection protein C-terminal" evidence="1">
    <location>
        <begin position="257"/>
        <end position="513"/>
    </location>
</feature>
<comment type="caution">
    <text evidence="2">The sequence shown here is derived from an EMBL/GenBank/DDBJ whole genome shotgun (WGS) entry which is preliminary data.</text>
</comment>
<evidence type="ECO:0000313" key="2">
    <source>
        <dbReference type="EMBL" id="MCO5783305.1"/>
    </source>
</evidence>
<evidence type="ECO:0000313" key="3">
    <source>
        <dbReference type="Proteomes" id="UP001139290"/>
    </source>
</evidence>
<name>A0ABT1BCI7_9ENTR</name>
<evidence type="ECO:0000259" key="1">
    <source>
        <dbReference type="Pfam" id="PF10592"/>
    </source>
</evidence>
<protein>
    <submittedName>
        <fullName evidence="2">AIPR family protein</fullName>
    </submittedName>
</protein>